<comment type="catalytic activity">
    <reaction evidence="2">
        <text>a 3'-end 2',3'-cyclophospho-ribonucleotide-RNA + H2O = a 3'-end 2'-phospho-ribonucleotide-RNA + H(+)</text>
        <dbReference type="Rhea" id="RHEA:11828"/>
        <dbReference type="Rhea" id="RHEA-COMP:10464"/>
        <dbReference type="Rhea" id="RHEA-COMP:17353"/>
        <dbReference type="ChEBI" id="CHEBI:15377"/>
        <dbReference type="ChEBI" id="CHEBI:15378"/>
        <dbReference type="ChEBI" id="CHEBI:83064"/>
        <dbReference type="ChEBI" id="CHEBI:173113"/>
        <dbReference type="EC" id="3.1.4.58"/>
    </reaction>
</comment>
<sequence>MTEFEPIRAFLAIEPPEAVRQAMAAVQNRLKYCMSGAISWVRPEGIHLTLKFFGNIAETDVDRISAAVGPVASRFAPLDLQVRQVGLFPDFRRPRVVWMGLEGDISALKALQQEVDKQLARYGFHREDRDFRAHLTLARIKSSRGLSGLDRVMKKSDGYEAGRFRAAGLTLFRSDLTPQGAIYSKLAGYPFQSGE</sequence>
<dbReference type="GO" id="GO:0008664">
    <property type="term" value="F:RNA 2',3'-cyclic 3'-phosphodiesterase activity"/>
    <property type="evidence" value="ECO:0007669"/>
    <property type="project" value="UniProtKB-EC"/>
</dbReference>
<feature type="active site" description="Proton donor" evidence="2">
    <location>
        <position position="47"/>
    </location>
</feature>
<comment type="similarity">
    <text evidence="2">Belongs to the 2H phosphoesterase superfamily. ThpR family.</text>
</comment>
<proteinExistence type="inferred from homology"/>
<organism evidence="4 5">
    <name type="scientific">Syntrophus aciditrophicus (strain SB)</name>
    <dbReference type="NCBI Taxonomy" id="56780"/>
    <lineage>
        <taxon>Bacteria</taxon>
        <taxon>Pseudomonadati</taxon>
        <taxon>Thermodesulfobacteriota</taxon>
        <taxon>Syntrophia</taxon>
        <taxon>Syntrophales</taxon>
        <taxon>Syntrophaceae</taxon>
        <taxon>Syntrophus</taxon>
    </lineage>
</organism>
<dbReference type="Gene3D" id="3.90.1140.10">
    <property type="entry name" value="Cyclic phosphodiesterase"/>
    <property type="match status" value="1"/>
</dbReference>
<dbReference type="RefSeq" id="WP_011416256.1">
    <property type="nucleotide sequence ID" value="NC_007759.1"/>
</dbReference>
<dbReference type="InterPro" id="IPR009097">
    <property type="entry name" value="Cyclic_Pdiesterase"/>
</dbReference>
<dbReference type="EMBL" id="CP000252">
    <property type="protein sequence ID" value="ABC76222.1"/>
    <property type="molecule type" value="Genomic_DNA"/>
</dbReference>
<dbReference type="Pfam" id="PF02834">
    <property type="entry name" value="LigT_PEase"/>
    <property type="match status" value="2"/>
</dbReference>
<gene>
    <name evidence="4" type="ORF">SYN_02029</name>
</gene>
<dbReference type="GO" id="GO:0016874">
    <property type="term" value="F:ligase activity"/>
    <property type="evidence" value="ECO:0007669"/>
    <property type="project" value="UniProtKB-KW"/>
</dbReference>
<dbReference type="FunCoup" id="Q2LPL4">
    <property type="interactions" value="26"/>
</dbReference>
<dbReference type="Proteomes" id="UP000001933">
    <property type="component" value="Chromosome"/>
</dbReference>
<dbReference type="EC" id="3.1.4.58" evidence="2"/>
<dbReference type="NCBIfam" id="TIGR02258">
    <property type="entry name" value="2_5_ligase"/>
    <property type="match status" value="1"/>
</dbReference>
<protein>
    <recommendedName>
        <fullName evidence="2">RNA 2',3'-cyclic phosphodiesterase</fullName>
        <shortName evidence="2">RNA 2',3'-CPDase</shortName>
        <ecNumber evidence="2">3.1.4.58</ecNumber>
    </recommendedName>
</protein>
<dbReference type="STRING" id="56780.SYN_02029"/>
<feature type="domain" description="Phosphoesterase HXTX" evidence="3">
    <location>
        <begin position="13"/>
        <end position="98"/>
    </location>
</feature>
<feature type="short sequence motif" description="HXTX 1" evidence="2">
    <location>
        <begin position="47"/>
        <end position="50"/>
    </location>
</feature>
<dbReference type="AlphaFoldDB" id="Q2LPL4"/>
<feature type="domain" description="Phosphoesterase HXTX" evidence="3">
    <location>
        <begin position="107"/>
        <end position="183"/>
    </location>
</feature>
<dbReference type="HAMAP" id="MF_01940">
    <property type="entry name" value="RNA_CPDase"/>
    <property type="match status" value="1"/>
</dbReference>
<evidence type="ECO:0000313" key="5">
    <source>
        <dbReference type="Proteomes" id="UP000001933"/>
    </source>
</evidence>
<dbReference type="OrthoDB" id="9793819at2"/>
<feature type="active site" description="Proton acceptor" evidence="2">
    <location>
        <position position="134"/>
    </location>
</feature>
<keyword evidence="4" id="KW-0436">Ligase</keyword>
<comment type="function">
    <text evidence="2">Hydrolyzes RNA 2',3'-cyclic phosphodiester to an RNA 2'-phosphomonoester.</text>
</comment>
<dbReference type="GO" id="GO:0004113">
    <property type="term" value="F:2',3'-cyclic-nucleotide 3'-phosphodiesterase activity"/>
    <property type="evidence" value="ECO:0007669"/>
    <property type="project" value="InterPro"/>
</dbReference>
<evidence type="ECO:0000256" key="2">
    <source>
        <dbReference type="HAMAP-Rule" id="MF_01940"/>
    </source>
</evidence>
<dbReference type="KEGG" id="sat:SYN_02029"/>
<dbReference type="InParanoid" id="Q2LPL4"/>
<dbReference type="InterPro" id="IPR014051">
    <property type="entry name" value="Phosphoesterase_HXTX"/>
</dbReference>
<dbReference type="eggNOG" id="COG1514">
    <property type="taxonomic scope" value="Bacteria"/>
</dbReference>
<name>Q2LPL4_SYNAS</name>
<accession>Q2LPL4</accession>
<dbReference type="HOGENOM" id="CLU_081251_3_4_7"/>
<dbReference type="PANTHER" id="PTHR35561:SF1">
    <property type="entry name" value="RNA 2',3'-CYCLIC PHOSPHODIESTERASE"/>
    <property type="match status" value="1"/>
</dbReference>
<feature type="short sequence motif" description="HXTX 2" evidence="2">
    <location>
        <begin position="134"/>
        <end position="137"/>
    </location>
</feature>
<evidence type="ECO:0000313" key="4">
    <source>
        <dbReference type="EMBL" id="ABC76222.1"/>
    </source>
</evidence>
<dbReference type="InterPro" id="IPR004175">
    <property type="entry name" value="RNA_CPDase"/>
</dbReference>
<evidence type="ECO:0000256" key="1">
    <source>
        <dbReference type="ARBA" id="ARBA00022801"/>
    </source>
</evidence>
<reference evidence="4 5" key="1">
    <citation type="journal article" date="2007" name="Proc. Natl. Acad. Sci. U.S.A.">
        <title>The genome of Syntrophus aciditrophicus: life at the thermodynamic limit of microbial growth.</title>
        <authorList>
            <person name="McInerney M.J."/>
            <person name="Rohlin L."/>
            <person name="Mouttaki H."/>
            <person name="Kim U."/>
            <person name="Krupp R.S."/>
            <person name="Rios-Hernandez L."/>
            <person name="Sieber J."/>
            <person name="Struchtemeyer C.G."/>
            <person name="Bhattacharyya A."/>
            <person name="Campbell J.W."/>
            <person name="Gunsalus R.P."/>
        </authorList>
    </citation>
    <scope>NUCLEOTIDE SEQUENCE [LARGE SCALE GENOMIC DNA]</scope>
    <source>
        <strain evidence="4 5">SB</strain>
    </source>
</reference>
<dbReference type="PANTHER" id="PTHR35561">
    <property type="entry name" value="RNA 2',3'-CYCLIC PHOSPHODIESTERASE"/>
    <property type="match status" value="1"/>
</dbReference>
<dbReference type="SUPFAM" id="SSF55144">
    <property type="entry name" value="LigT-like"/>
    <property type="match status" value="1"/>
</dbReference>
<keyword evidence="5" id="KW-1185">Reference proteome</keyword>
<evidence type="ECO:0000259" key="3">
    <source>
        <dbReference type="Pfam" id="PF02834"/>
    </source>
</evidence>
<keyword evidence="1 2" id="KW-0378">Hydrolase</keyword>